<dbReference type="PANTHER" id="PTHR43877">
    <property type="entry name" value="AMINOALKYLPHOSPHONATE N-ACETYLTRANSFERASE-RELATED-RELATED"/>
    <property type="match status" value="1"/>
</dbReference>
<evidence type="ECO:0000313" key="4">
    <source>
        <dbReference type="EMBL" id="MDT0409118.1"/>
    </source>
</evidence>
<dbReference type="Pfam" id="PF00583">
    <property type="entry name" value="Acetyltransf_1"/>
    <property type="match status" value="1"/>
</dbReference>
<dbReference type="InterPro" id="IPR016181">
    <property type="entry name" value="Acyl_CoA_acyltransferase"/>
</dbReference>
<organism evidence="4 5">
    <name type="scientific">Streptomyces evansiae</name>
    <dbReference type="NCBI Taxonomy" id="3075535"/>
    <lineage>
        <taxon>Bacteria</taxon>
        <taxon>Bacillati</taxon>
        <taxon>Actinomycetota</taxon>
        <taxon>Actinomycetes</taxon>
        <taxon>Kitasatosporales</taxon>
        <taxon>Streptomycetaceae</taxon>
        <taxon>Streptomyces</taxon>
    </lineage>
</organism>
<dbReference type="GO" id="GO:0016746">
    <property type="term" value="F:acyltransferase activity"/>
    <property type="evidence" value="ECO:0007669"/>
    <property type="project" value="UniProtKB-KW"/>
</dbReference>
<reference evidence="5" key="1">
    <citation type="submission" date="2023-07" db="EMBL/GenBank/DDBJ databases">
        <title>30 novel species of actinomycetes from the DSMZ collection.</title>
        <authorList>
            <person name="Nouioui I."/>
        </authorList>
    </citation>
    <scope>NUCLEOTIDE SEQUENCE [LARGE SCALE GENOMIC DNA]</scope>
    <source>
        <strain evidence="5">DSM 41979</strain>
    </source>
</reference>
<keyword evidence="2 4" id="KW-0012">Acyltransferase</keyword>
<dbReference type="EC" id="2.3.1.-" evidence="4"/>
<protein>
    <submittedName>
        <fullName evidence="4">GNAT family N-acetyltransferase</fullName>
        <ecNumber evidence="4">2.3.1.-</ecNumber>
    </submittedName>
</protein>
<evidence type="ECO:0000256" key="2">
    <source>
        <dbReference type="ARBA" id="ARBA00023315"/>
    </source>
</evidence>
<dbReference type="Gene3D" id="3.40.630.30">
    <property type="match status" value="1"/>
</dbReference>
<dbReference type="Proteomes" id="UP001183610">
    <property type="component" value="Unassembled WGS sequence"/>
</dbReference>
<keyword evidence="5" id="KW-1185">Reference proteome</keyword>
<keyword evidence="1 4" id="KW-0808">Transferase</keyword>
<dbReference type="EMBL" id="JAVRET010000014">
    <property type="protein sequence ID" value="MDT0409118.1"/>
    <property type="molecule type" value="Genomic_DNA"/>
</dbReference>
<dbReference type="PANTHER" id="PTHR43877:SF1">
    <property type="entry name" value="ACETYLTRANSFERASE"/>
    <property type="match status" value="1"/>
</dbReference>
<comment type="caution">
    <text evidence="4">The sequence shown here is derived from an EMBL/GenBank/DDBJ whole genome shotgun (WGS) entry which is preliminary data.</text>
</comment>
<sequence>MTDTRHGPLRLRPAHERDAPFLERMLLEAFNWDRPRFALAELLALPRAAHYVSGWPRAGDFGVVAEDARGRGLGAAWARLFPADDPGYGHVSPSVPELTLAVASGERGRGVGGALLDALVLAAEEAGCPGLSLSVEDGNRARGLYERRGFVPVGREGNADTLALRLGG</sequence>
<evidence type="ECO:0000256" key="1">
    <source>
        <dbReference type="ARBA" id="ARBA00022679"/>
    </source>
</evidence>
<dbReference type="RefSeq" id="WP_010267655.1">
    <property type="nucleotide sequence ID" value="NZ_JAVRET010000014.1"/>
</dbReference>
<proteinExistence type="predicted"/>
<evidence type="ECO:0000313" key="5">
    <source>
        <dbReference type="Proteomes" id="UP001183610"/>
    </source>
</evidence>
<accession>A0ABU2QXD3</accession>
<dbReference type="PROSITE" id="PS51186">
    <property type="entry name" value="GNAT"/>
    <property type="match status" value="1"/>
</dbReference>
<dbReference type="SUPFAM" id="SSF55729">
    <property type="entry name" value="Acyl-CoA N-acyltransferases (Nat)"/>
    <property type="match status" value="1"/>
</dbReference>
<evidence type="ECO:0000259" key="3">
    <source>
        <dbReference type="PROSITE" id="PS51186"/>
    </source>
</evidence>
<dbReference type="InterPro" id="IPR000182">
    <property type="entry name" value="GNAT_dom"/>
</dbReference>
<feature type="domain" description="N-acetyltransferase" evidence="3">
    <location>
        <begin position="9"/>
        <end position="167"/>
    </location>
</feature>
<dbReference type="InterPro" id="IPR050832">
    <property type="entry name" value="Bact_Acetyltransf"/>
</dbReference>
<gene>
    <name evidence="4" type="ORF">RM698_08630</name>
</gene>
<name>A0ABU2QXD3_9ACTN</name>